<dbReference type="PaxDb" id="411902-CLOBOL_02689"/>
<name>A8RQA8_ENTBW</name>
<dbReference type="Proteomes" id="UP000005396">
    <property type="component" value="Unassembled WGS sequence"/>
</dbReference>
<dbReference type="EMBL" id="ABCC02000025">
    <property type="protein sequence ID" value="EDP16989.1"/>
    <property type="molecule type" value="Genomic_DNA"/>
</dbReference>
<protein>
    <submittedName>
        <fullName evidence="1">Uncharacterized protein</fullName>
    </submittedName>
</protein>
<reference evidence="1 2" key="2">
    <citation type="submission" date="2007-09" db="EMBL/GenBank/DDBJ databases">
        <title>Draft genome sequence of Clostridium bolteae (ATCC BAA-613).</title>
        <authorList>
            <person name="Sudarsanam P."/>
            <person name="Ley R."/>
            <person name="Guruge J."/>
            <person name="Turnbaugh P.J."/>
            <person name="Mahowald M."/>
            <person name="Liep D."/>
            <person name="Gordon J."/>
        </authorList>
    </citation>
    <scope>NUCLEOTIDE SEQUENCE [LARGE SCALE GENOMIC DNA]</scope>
    <source>
        <strain evidence="2">ATCC BAA-613 / DSM 15670 / CCUG 46953 / JCM 12243 / WAL 16351</strain>
    </source>
</reference>
<gene>
    <name evidence="1" type="ORF">CLOBOL_02689</name>
</gene>
<evidence type="ECO:0000313" key="2">
    <source>
        <dbReference type="Proteomes" id="UP000005396"/>
    </source>
</evidence>
<comment type="caution">
    <text evidence="1">The sequence shown here is derived from an EMBL/GenBank/DDBJ whole genome shotgun (WGS) entry which is preliminary data.</text>
</comment>
<sequence>MGRLQSPCLMNPRLCAMDSDLLFNIGYPCYNMRKEYVMQKRNR</sequence>
<evidence type="ECO:0000313" key="1">
    <source>
        <dbReference type="EMBL" id="EDP16989.1"/>
    </source>
</evidence>
<reference evidence="1 2" key="1">
    <citation type="submission" date="2007-08" db="EMBL/GenBank/DDBJ databases">
        <authorList>
            <person name="Fulton L."/>
            <person name="Clifton S."/>
            <person name="Fulton B."/>
            <person name="Xu J."/>
            <person name="Minx P."/>
            <person name="Pepin K.H."/>
            <person name="Johnson M."/>
            <person name="Thiruvilangam P."/>
            <person name="Bhonagiri V."/>
            <person name="Nash W.E."/>
            <person name="Mardis E.R."/>
            <person name="Wilson R.K."/>
        </authorList>
    </citation>
    <scope>NUCLEOTIDE SEQUENCE [LARGE SCALE GENOMIC DNA]</scope>
    <source>
        <strain evidence="2">ATCC BAA-613 / DSM 15670 / CCUG 46953 / JCM 12243 / WAL 16351</strain>
    </source>
</reference>
<accession>A8RQA8</accession>
<organism evidence="1 2">
    <name type="scientific">Enterocloster bolteae (strain ATCC BAA-613 / DSM 15670 / CCUG 46953 / JCM 12243 / WAL 16351)</name>
    <name type="common">Clostridium bolteae</name>
    <dbReference type="NCBI Taxonomy" id="411902"/>
    <lineage>
        <taxon>Bacteria</taxon>
        <taxon>Bacillati</taxon>
        <taxon>Bacillota</taxon>
        <taxon>Clostridia</taxon>
        <taxon>Lachnospirales</taxon>
        <taxon>Lachnospiraceae</taxon>
        <taxon>Enterocloster</taxon>
    </lineage>
</organism>
<proteinExistence type="predicted"/>
<dbReference type="HOGENOM" id="CLU_3231688_0_0_9"/>
<dbReference type="AlphaFoldDB" id="A8RQA8"/>